<gene>
    <name evidence="2" type="ORF">AVDCRST_MAG68-5053</name>
</gene>
<organism evidence="2">
    <name type="scientific">uncultured Gemmatimonadota bacterium</name>
    <dbReference type="NCBI Taxonomy" id="203437"/>
    <lineage>
        <taxon>Bacteria</taxon>
        <taxon>Pseudomonadati</taxon>
        <taxon>Gemmatimonadota</taxon>
        <taxon>environmental samples</taxon>
    </lineage>
</organism>
<keyword evidence="1" id="KW-0812">Transmembrane</keyword>
<keyword evidence="1" id="KW-0472">Membrane</keyword>
<evidence type="ECO:0000313" key="2">
    <source>
        <dbReference type="EMBL" id="CAA9364545.1"/>
    </source>
</evidence>
<feature type="transmembrane region" description="Helical" evidence="1">
    <location>
        <begin position="88"/>
        <end position="109"/>
    </location>
</feature>
<proteinExistence type="predicted"/>
<accession>A0A6J4MNQ8</accession>
<dbReference type="EMBL" id="CADCTW010000217">
    <property type="protein sequence ID" value="CAA9364545.1"/>
    <property type="molecule type" value="Genomic_DNA"/>
</dbReference>
<reference evidence="2" key="1">
    <citation type="submission" date="2020-02" db="EMBL/GenBank/DDBJ databases">
        <authorList>
            <person name="Meier V. D."/>
        </authorList>
    </citation>
    <scope>NUCLEOTIDE SEQUENCE</scope>
    <source>
        <strain evidence="2">AVDCRST_MAG68</strain>
    </source>
</reference>
<name>A0A6J4MNQ8_9BACT</name>
<feature type="transmembrane region" description="Helical" evidence="1">
    <location>
        <begin position="12"/>
        <end position="35"/>
    </location>
</feature>
<sequence length="161" mass="17913">MRSHVMRQFGRRGILLVLLGLMWTFVGVGLTTISQQRFSADNDVNGGPLQFLDDYTPVIGGFWILGGLLALVGGFIRKNNPRDDYGFLGLSVPVFATFSLYLWSFAVNISTDGVFGRPNSWLPAVVYFVVFATVLFVARWPDPDDPHLPPEFRSDVEGGLR</sequence>
<feature type="transmembrane region" description="Helical" evidence="1">
    <location>
        <begin position="55"/>
        <end position="76"/>
    </location>
</feature>
<keyword evidence="1" id="KW-1133">Transmembrane helix</keyword>
<dbReference type="AlphaFoldDB" id="A0A6J4MNQ8"/>
<feature type="transmembrane region" description="Helical" evidence="1">
    <location>
        <begin position="121"/>
        <end position="138"/>
    </location>
</feature>
<evidence type="ECO:0000256" key="1">
    <source>
        <dbReference type="SAM" id="Phobius"/>
    </source>
</evidence>
<protein>
    <submittedName>
        <fullName evidence="2">Uncharacterized protein</fullName>
    </submittedName>
</protein>